<sequence>MERPLTCGCTTGECDGLACGSVVSTTAHGHGLADRHTMKPDSGDCIEMQVAPKAHHPNKSSGLGHRCPSNGRHPSDKEPIANDWQYDDLSAIGESHVEDLAVVAQPPPEDSEGAIPLMSCDDKAHEASEGISPHPTVEMSSQEITETPNVLVNDGSRIGTYLLDLIA</sequence>
<dbReference type="EMBL" id="JH598167">
    <property type="status" value="NOT_ANNOTATED_CDS"/>
    <property type="molecule type" value="Genomic_DNA"/>
</dbReference>
<evidence type="ECO:0000256" key="1">
    <source>
        <dbReference type="SAM" id="MobiDB-lite"/>
    </source>
</evidence>
<dbReference type="Proteomes" id="UP000011713">
    <property type="component" value="Unassembled WGS sequence"/>
</dbReference>
<keyword evidence="3" id="KW-1185">Reference proteome</keyword>
<dbReference type="EnsemblProtists" id="HpaT813663">
    <property type="protein sequence ID" value="HpaP813663"/>
    <property type="gene ID" value="HpaG813663"/>
</dbReference>
<reference evidence="2" key="2">
    <citation type="submission" date="2015-06" db="UniProtKB">
        <authorList>
            <consortium name="EnsemblProtists"/>
        </authorList>
    </citation>
    <scope>IDENTIFICATION</scope>
    <source>
        <strain evidence="2">Emoy2</strain>
    </source>
</reference>
<organism evidence="2 3">
    <name type="scientific">Hyaloperonospora arabidopsidis (strain Emoy2)</name>
    <name type="common">Downy mildew agent</name>
    <name type="synonym">Peronospora arabidopsidis</name>
    <dbReference type="NCBI Taxonomy" id="559515"/>
    <lineage>
        <taxon>Eukaryota</taxon>
        <taxon>Sar</taxon>
        <taxon>Stramenopiles</taxon>
        <taxon>Oomycota</taxon>
        <taxon>Peronosporomycetes</taxon>
        <taxon>Peronosporales</taxon>
        <taxon>Peronosporaceae</taxon>
        <taxon>Hyaloperonospora</taxon>
    </lineage>
</organism>
<reference evidence="3" key="1">
    <citation type="journal article" date="2010" name="Science">
        <title>Signatures of adaptation to obligate biotrophy in the Hyaloperonospora arabidopsidis genome.</title>
        <authorList>
            <person name="Baxter L."/>
            <person name="Tripathy S."/>
            <person name="Ishaque N."/>
            <person name="Boot N."/>
            <person name="Cabral A."/>
            <person name="Kemen E."/>
            <person name="Thines M."/>
            <person name="Ah-Fong A."/>
            <person name="Anderson R."/>
            <person name="Badejoko W."/>
            <person name="Bittner-Eddy P."/>
            <person name="Boore J.L."/>
            <person name="Chibucos M.C."/>
            <person name="Coates M."/>
            <person name="Dehal P."/>
            <person name="Delehaunty K."/>
            <person name="Dong S."/>
            <person name="Downton P."/>
            <person name="Dumas B."/>
            <person name="Fabro G."/>
            <person name="Fronick C."/>
            <person name="Fuerstenberg S.I."/>
            <person name="Fulton L."/>
            <person name="Gaulin E."/>
            <person name="Govers F."/>
            <person name="Hughes L."/>
            <person name="Humphray S."/>
            <person name="Jiang R.H."/>
            <person name="Judelson H."/>
            <person name="Kamoun S."/>
            <person name="Kyung K."/>
            <person name="Meijer H."/>
            <person name="Minx P."/>
            <person name="Morris P."/>
            <person name="Nelson J."/>
            <person name="Phuntumart V."/>
            <person name="Qutob D."/>
            <person name="Rehmany A."/>
            <person name="Rougon-Cardoso A."/>
            <person name="Ryden P."/>
            <person name="Torto-Alalibo T."/>
            <person name="Studholme D."/>
            <person name="Wang Y."/>
            <person name="Win J."/>
            <person name="Wood J."/>
            <person name="Clifton S.W."/>
            <person name="Rogers J."/>
            <person name="Van den Ackerveken G."/>
            <person name="Jones J.D."/>
            <person name="McDowell J.M."/>
            <person name="Beynon J."/>
            <person name="Tyler B.M."/>
        </authorList>
    </citation>
    <scope>NUCLEOTIDE SEQUENCE [LARGE SCALE GENOMIC DNA]</scope>
    <source>
        <strain evidence="3">Emoy2</strain>
    </source>
</reference>
<feature type="region of interest" description="Disordered" evidence="1">
    <location>
        <begin position="54"/>
        <end position="81"/>
    </location>
</feature>
<dbReference type="VEuPathDB" id="FungiDB:HpaG813663"/>
<proteinExistence type="predicted"/>
<protein>
    <submittedName>
        <fullName evidence="2">Uncharacterized protein</fullName>
    </submittedName>
</protein>
<name>M4C3J5_HYAAE</name>
<accession>M4C3J5</accession>
<dbReference type="AlphaFoldDB" id="M4C3J5"/>
<dbReference type="HOGENOM" id="CLU_088095_0_0_1"/>
<dbReference type="InParanoid" id="M4C3J5"/>
<evidence type="ECO:0000313" key="2">
    <source>
        <dbReference type="EnsemblProtists" id="HpaP813663"/>
    </source>
</evidence>
<evidence type="ECO:0000313" key="3">
    <source>
        <dbReference type="Proteomes" id="UP000011713"/>
    </source>
</evidence>